<dbReference type="Proteomes" id="UP000269097">
    <property type="component" value="Chromosome"/>
</dbReference>
<accession>A0A3G3JWS1</accession>
<evidence type="ECO:0000313" key="2">
    <source>
        <dbReference type="EMBL" id="AYQ72307.1"/>
    </source>
</evidence>
<keyword evidence="1" id="KW-0732">Signal</keyword>
<dbReference type="EMBL" id="CP033433">
    <property type="protein sequence ID" value="AYQ72307.1"/>
    <property type="molecule type" value="Genomic_DNA"/>
</dbReference>
<dbReference type="KEGG" id="coh:EAV92_06825"/>
<dbReference type="RefSeq" id="WP_123040367.1">
    <property type="nucleotide sequence ID" value="NZ_CP033433.1"/>
</dbReference>
<dbReference type="AlphaFoldDB" id="A0A3G3JWS1"/>
<reference evidence="2 3" key="1">
    <citation type="submission" date="2018-10" db="EMBL/GenBank/DDBJ databases">
        <title>Genome Sequence of Cohnella sp.</title>
        <authorList>
            <person name="Srinivasan S."/>
            <person name="Kim M.K."/>
        </authorList>
    </citation>
    <scope>NUCLEOTIDE SEQUENCE [LARGE SCALE GENOMIC DNA]</scope>
    <source>
        <strain evidence="2 3">18JY8-7</strain>
    </source>
</reference>
<feature type="chain" id="PRO_5018089110" evidence="1">
    <location>
        <begin position="30"/>
        <end position="177"/>
    </location>
</feature>
<feature type="signal peptide" evidence="1">
    <location>
        <begin position="1"/>
        <end position="29"/>
    </location>
</feature>
<gene>
    <name evidence="2" type="ORF">EAV92_06825</name>
</gene>
<organism evidence="2 3">
    <name type="scientific">Cohnella candidum</name>
    <dbReference type="NCBI Taxonomy" id="2674991"/>
    <lineage>
        <taxon>Bacteria</taxon>
        <taxon>Bacillati</taxon>
        <taxon>Bacillota</taxon>
        <taxon>Bacilli</taxon>
        <taxon>Bacillales</taxon>
        <taxon>Paenibacillaceae</taxon>
        <taxon>Cohnella</taxon>
    </lineage>
</organism>
<evidence type="ECO:0000256" key="1">
    <source>
        <dbReference type="SAM" id="SignalP"/>
    </source>
</evidence>
<keyword evidence="3" id="KW-1185">Reference proteome</keyword>
<evidence type="ECO:0000313" key="3">
    <source>
        <dbReference type="Proteomes" id="UP000269097"/>
    </source>
</evidence>
<name>A0A3G3JWS1_9BACL</name>
<proteinExistence type="predicted"/>
<sequence>MKSVAKWTTILAATAVLAGGIWYTTNANAANAPQLKPFGAEAQTYNLNPEPKLKSNQDQKQSILAKKDVIASKFKLKGNNKIVSFELKPWSEYNSVNSKDGVEELNTSIDENRLVWVAVVDYADGYDTRVGHFKSASVTYVIDPETQHVLAKDVHGEQDTFVGGPAKFAGKKPVDAE</sequence>
<protein>
    <submittedName>
        <fullName evidence="2">Uncharacterized protein</fullName>
    </submittedName>
</protein>